<dbReference type="Gene3D" id="1.10.10.160">
    <property type="match status" value="1"/>
</dbReference>
<dbReference type="PROSITE" id="PS51198">
    <property type="entry name" value="UVRD_HELICASE_ATP_BIND"/>
    <property type="match status" value="1"/>
</dbReference>
<dbReference type="Gene3D" id="1.10.486.10">
    <property type="entry name" value="PCRA, domain 4"/>
    <property type="match status" value="1"/>
</dbReference>
<evidence type="ECO:0000313" key="14">
    <source>
        <dbReference type="Proteomes" id="UP000886829"/>
    </source>
</evidence>
<reference evidence="13" key="2">
    <citation type="submission" date="2021-04" db="EMBL/GenBank/DDBJ databases">
        <authorList>
            <person name="Gilroy R."/>
        </authorList>
    </citation>
    <scope>NUCLEOTIDE SEQUENCE</scope>
    <source>
        <strain evidence="13">USASDec5-558</strain>
    </source>
</reference>
<keyword evidence="4 10" id="KW-0347">Helicase</keyword>
<evidence type="ECO:0000256" key="10">
    <source>
        <dbReference type="PROSITE-ProRule" id="PRU00560"/>
    </source>
</evidence>
<accession>A0A9D2B2G7</accession>
<evidence type="ECO:0000259" key="12">
    <source>
        <dbReference type="PROSITE" id="PS51217"/>
    </source>
</evidence>
<dbReference type="Gene3D" id="3.40.50.300">
    <property type="entry name" value="P-loop containing nucleotide triphosphate hydrolases"/>
    <property type="match status" value="2"/>
</dbReference>
<dbReference type="PANTHER" id="PTHR11070:SF64">
    <property type="entry name" value="ATP-DEPENDENT DNA HELICASE REP"/>
    <property type="match status" value="1"/>
</dbReference>
<feature type="binding site" evidence="10">
    <location>
        <begin position="25"/>
        <end position="32"/>
    </location>
    <ligand>
        <name>ATP</name>
        <dbReference type="ChEBI" id="CHEBI:30616"/>
    </ligand>
</feature>
<evidence type="ECO:0000259" key="11">
    <source>
        <dbReference type="PROSITE" id="PS51198"/>
    </source>
</evidence>
<evidence type="ECO:0000256" key="4">
    <source>
        <dbReference type="ARBA" id="ARBA00022806"/>
    </source>
</evidence>
<dbReference type="Pfam" id="PF13361">
    <property type="entry name" value="UvrD_C"/>
    <property type="match status" value="1"/>
</dbReference>
<evidence type="ECO:0000256" key="2">
    <source>
        <dbReference type="ARBA" id="ARBA00022741"/>
    </source>
</evidence>
<feature type="domain" description="UvrD-like helicase ATP-binding" evidence="11">
    <location>
        <begin position="4"/>
        <end position="286"/>
    </location>
</feature>
<dbReference type="GO" id="GO:0000725">
    <property type="term" value="P:recombinational repair"/>
    <property type="evidence" value="ECO:0007669"/>
    <property type="project" value="TreeGrafter"/>
</dbReference>
<dbReference type="Pfam" id="PF00580">
    <property type="entry name" value="UvrD-helicase"/>
    <property type="match status" value="1"/>
</dbReference>
<dbReference type="GO" id="GO:0043138">
    <property type="term" value="F:3'-5' DNA helicase activity"/>
    <property type="evidence" value="ECO:0007669"/>
    <property type="project" value="UniProtKB-EC"/>
</dbReference>
<dbReference type="InterPro" id="IPR027417">
    <property type="entry name" value="P-loop_NTPase"/>
</dbReference>
<evidence type="ECO:0000256" key="7">
    <source>
        <dbReference type="ARBA" id="ARBA00034617"/>
    </source>
</evidence>
<keyword evidence="3 10" id="KW-0378">Hydrolase</keyword>
<comment type="catalytic activity">
    <reaction evidence="7">
        <text>Couples ATP hydrolysis with the unwinding of duplex DNA by translocating in the 3'-5' direction.</text>
        <dbReference type="EC" id="5.6.2.4"/>
    </reaction>
</comment>
<sequence length="702" mass="79620">MAKMQLNAAQQEAVTYTQGPCLVLAGAGSGKTRVIITKIAYLLRNNLAQPAQILAVTFTNKAAAEMRERIALEVGPEISSQLTICTFHSLGRQILKEQAQLLRLGSHFSIFDETDTLKILKGIIASDYSTLKSTQSADYLSTVASHISRWKGELKNPSSILKDPKSDHITAELYQKYSDYLRACNAVDFDDLIYLPTRLLLLNEKVRSYYQQRYRYIMVDEYQDTNHTQYYLLMCLVASNQRFMVVGDDDQSIYSWRGARPENIKQLTVDFPELKVIKLEQNYRSTSRILHCANSIIAHNQHLFSKTLYSGIEGGEPIRVVTCNDNEQSCEYIAAEILGHRFDHRSKWGDYAILYRSNSQSRDMEKALMSAHIPCKITGDTSFFARMEVKDIMAWCRVLTNPKDDAALLRIINVPHRGIGAQTIKIMTELGRKFNRCLYDCAISQEMHSALNKQQVDALCSFLGLLFDLRHKLAQHHDLEVCRTLIDKIGYRGYLRAENASTNAFEWKLKNVQILMGWIEELLTGQKNNSFGKSSTAGAAGAASDLNQPLEMRFGEAVERLGLREMMDKKADEDEEQDAVQMMTLHAAKGLEFPVVFLLGMEEGILPHRTSIEEHNIEEERRLAYVGVTRAQKELTLVVARQRKQGNSIVQQEPSRFIGEMPKEELTFIDLAKPQKQSKESSQHGLERVIEDLAQFAGQSHA</sequence>
<name>A0A9D2B2G7_9GAMM</name>
<comment type="similarity">
    <text evidence="1">Belongs to the helicase family. UvrD subfamily.</text>
</comment>
<dbReference type="GO" id="GO:0016787">
    <property type="term" value="F:hydrolase activity"/>
    <property type="evidence" value="ECO:0007669"/>
    <property type="project" value="UniProtKB-UniRule"/>
</dbReference>
<organism evidence="13 14">
    <name type="scientific">Candidatus Anaerobiospirillum pullistercoris</name>
    <dbReference type="NCBI Taxonomy" id="2838452"/>
    <lineage>
        <taxon>Bacteria</taxon>
        <taxon>Pseudomonadati</taxon>
        <taxon>Pseudomonadota</taxon>
        <taxon>Gammaproteobacteria</taxon>
        <taxon>Aeromonadales</taxon>
        <taxon>Succinivibrionaceae</taxon>
        <taxon>Anaerobiospirillum</taxon>
    </lineage>
</organism>
<keyword evidence="2 10" id="KW-0547">Nucleotide-binding</keyword>
<dbReference type="InterPro" id="IPR000212">
    <property type="entry name" value="DNA_helicase_UvrD/REP"/>
</dbReference>
<dbReference type="InterPro" id="IPR014016">
    <property type="entry name" value="UvrD-like_ATP-bd"/>
</dbReference>
<protein>
    <recommendedName>
        <fullName evidence="8">DNA 3'-5' helicase</fullName>
        <ecNumber evidence="8">5.6.2.4</ecNumber>
    </recommendedName>
</protein>
<evidence type="ECO:0000256" key="1">
    <source>
        <dbReference type="ARBA" id="ARBA00009922"/>
    </source>
</evidence>
<evidence type="ECO:0000256" key="9">
    <source>
        <dbReference type="ARBA" id="ARBA00048988"/>
    </source>
</evidence>
<dbReference type="InterPro" id="IPR013986">
    <property type="entry name" value="DExx_box_DNA_helicase_dom_sf"/>
</dbReference>
<dbReference type="AlphaFoldDB" id="A0A9D2B2G7"/>
<keyword evidence="6" id="KW-0413">Isomerase</keyword>
<dbReference type="GO" id="GO:0005829">
    <property type="term" value="C:cytosol"/>
    <property type="evidence" value="ECO:0007669"/>
    <property type="project" value="TreeGrafter"/>
</dbReference>
<dbReference type="PANTHER" id="PTHR11070">
    <property type="entry name" value="UVRD / RECB / PCRA DNA HELICASE FAMILY MEMBER"/>
    <property type="match status" value="1"/>
</dbReference>
<reference evidence="13" key="1">
    <citation type="journal article" date="2021" name="PeerJ">
        <title>Extensive microbial diversity within the chicken gut microbiome revealed by metagenomics and culture.</title>
        <authorList>
            <person name="Gilroy R."/>
            <person name="Ravi A."/>
            <person name="Getino M."/>
            <person name="Pursley I."/>
            <person name="Horton D.L."/>
            <person name="Alikhan N.F."/>
            <person name="Baker D."/>
            <person name="Gharbi K."/>
            <person name="Hall N."/>
            <person name="Watson M."/>
            <person name="Adriaenssens E.M."/>
            <person name="Foster-Nyarko E."/>
            <person name="Jarju S."/>
            <person name="Secka A."/>
            <person name="Antonio M."/>
            <person name="Oren A."/>
            <person name="Chaudhuri R.R."/>
            <person name="La Ragione R."/>
            <person name="Hildebrand F."/>
            <person name="Pallen M.J."/>
        </authorList>
    </citation>
    <scope>NUCLEOTIDE SEQUENCE</scope>
    <source>
        <strain evidence="13">USASDec5-558</strain>
    </source>
</reference>
<dbReference type="EMBL" id="DXEV01000219">
    <property type="protein sequence ID" value="HIX57999.1"/>
    <property type="molecule type" value="Genomic_DNA"/>
</dbReference>
<evidence type="ECO:0000256" key="3">
    <source>
        <dbReference type="ARBA" id="ARBA00022801"/>
    </source>
</evidence>
<dbReference type="PROSITE" id="PS51217">
    <property type="entry name" value="UVRD_HELICASE_CTER"/>
    <property type="match status" value="1"/>
</dbReference>
<dbReference type="CDD" id="cd18807">
    <property type="entry name" value="SF1_C_UvrD"/>
    <property type="match status" value="1"/>
</dbReference>
<dbReference type="CDD" id="cd17932">
    <property type="entry name" value="DEXQc_UvrD"/>
    <property type="match status" value="1"/>
</dbReference>
<dbReference type="GO" id="GO:0005524">
    <property type="term" value="F:ATP binding"/>
    <property type="evidence" value="ECO:0007669"/>
    <property type="project" value="UniProtKB-UniRule"/>
</dbReference>
<gene>
    <name evidence="13" type="ORF">H9850_11105</name>
</gene>
<evidence type="ECO:0000313" key="13">
    <source>
        <dbReference type="EMBL" id="HIX57999.1"/>
    </source>
</evidence>
<dbReference type="GO" id="GO:0003677">
    <property type="term" value="F:DNA binding"/>
    <property type="evidence" value="ECO:0007669"/>
    <property type="project" value="InterPro"/>
</dbReference>
<proteinExistence type="inferred from homology"/>
<comment type="catalytic activity">
    <reaction evidence="9">
        <text>ATP + H2O = ADP + phosphate + H(+)</text>
        <dbReference type="Rhea" id="RHEA:13065"/>
        <dbReference type="ChEBI" id="CHEBI:15377"/>
        <dbReference type="ChEBI" id="CHEBI:15378"/>
        <dbReference type="ChEBI" id="CHEBI:30616"/>
        <dbReference type="ChEBI" id="CHEBI:43474"/>
        <dbReference type="ChEBI" id="CHEBI:456216"/>
        <dbReference type="EC" id="5.6.2.4"/>
    </reaction>
</comment>
<dbReference type="Proteomes" id="UP000886829">
    <property type="component" value="Unassembled WGS sequence"/>
</dbReference>
<dbReference type="EC" id="5.6.2.4" evidence="8"/>
<dbReference type="InterPro" id="IPR014017">
    <property type="entry name" value="DNA_helicase_UvrD-like_C"/>
</dbReference>
<feature type="domain" description="UvrD-like helicase C-terminal" evidence="12">
    <location>
        <begin position="287"/>
        <end position="590"/>
    </location>
</feature>
<evidence type="ECO:0000256" key="6">
    <source>
        <dbReference type="ARBA" id="ARBA00023235"/>
    </source>
</evidence>
<dbReference type="SUPFAM" id="SSF52540">
    <property type="entry name" value="P-loop containing nucleoside triphosphate hydrolases"/>
    <property type="match status" value="1"/>
</dbReference>
<comment type="caution">
    <text evidence="13">The sequence shown here is derived from an EMBL/GenBank/DDBJ whole genome shotgun (WGS) entry which is preliminary data.</text>
</comment>
<evidence type="ECO:0000256" key="8">
    <source>
        <dbReference type="ARBA" id="ARBA00034808"/>
    </source>
</evidence>
<evidence type="ECO:0000256" key="5">
    <source>
        <dbReference type="ARBA" id="ARBA00022840"/>
    </source>
</evidence>
<keyword evidence="5 10" id="KW-0067">ATP-binding</keyword>